<name>K9W2P9_9CYAN</name>
<sequence length="110" mass="12613">MNQKQDFELERQSELRVIADAVRALATKCEGDSLALLALLRTLERLHREIQEGVFQVSLPDNRQALYALLKDIEEEGGWPYIDRMRLRSLLKNFSETDVPVTNPEAEAES</sequence>
<accession>K9W2P9</accession>
<evidence type="ECO:0000313" key="2">
    <source>
        <dbReference type="Proteomes" id="UP000010472"/>
    </source>
</evidence>
<dbReference type="EMBL" id="CP003620">
    <property type="protein sequence ID" value="AFZ14064.1"/>
    <property type="molecule type" value="Genomic_DNA"/>
</dbReference>
<dbReference type="Proteomes" id="UP000010472">
    <property type="component" value="Chromosome"/>
</dbReference>
<dbReference type="AlphaFoldDB" id="K9W2P9"/>
<dbReference type="eggNOG" id="ENOG50330B3">
    <property type="taxonomic scope" value="Bacteria"/>
</dbReference>
<dbReference type="PATRIC" id="fig|1173022.3.peg.3493"/>
<dbReference type="OrthoDB" id="516113at2"/>
<keyword evidence="2" id="KW-1185">Reference proteome</keyword>
<gene>
    <name evidence="1" type="ORF">Cri9333_3231</name>
</gene>
<dbReference type="STRING" id="1173022.Cri9333_3231"/>
<organism evidence="1 2">
    <name type="scientific">Crinalium epipsammum PCC 9333</name>
    <dbReference type="NCBI Taxonomy" id="1173022"/>
    <lineage>
        <taxon>Bacteria</taxon>
        <taxon>Bacillati</taxon>
        <taxon>Cyanobacteriota</taxon>
        <taxon>Cyanophyceae</taxon>
        <taxon>Gomontiellales</taxon>
        <taxon>Gomontiellaceae</taxon>
        <taxon>Crinalium</taxon>
    </lineage>
</organism>
<reference evidence="1 2" key="1">
    <citation type="submission" date="2012-06" db="EMBL/GenBank/DDBJ databases">
        <title>Finished chromosome of genome of Crinalium epipsammum PCC 9333.</title>
        <authorList>
            <consortium name="US DOE Joint Genome Institute"/>
            <person name="Gugger M."/>
            <person name="Coursin T."/>
            <person name="Rippka R."/>
            <person name="Tandeau De Marsac N."/>
            <person name="Huntemann M."/>
            <person name="Wei C.-L."/>
            <person name="Han J."/>
            <person name="Detter J.C."/>
            <person name="Han C."/>
            <person name="Tapia R."/>
            <person name="Davenport K."/>
            <person name="Daligault H."/>
            <person name="Erkkila T."/>
            <person name="Gu W."/>
            <person name="Munk A.C.C."/>
            <person name="Teshima H."/>
            <person name="Xu Y."/>
            <person name="Chain P."/>
            <person name="Chen A."/>
            <person name="Krypides N."/>
            <person name="Mavromatis K."/>
            <person name="Markowitz V."/>
            <person name="Szeto E."/>
            <person name="Ivanova N."/>
            <person name="Mikhailova N."/>
            <person name="Ovchinnikova G."/>
            <person name="Pagani I."/>
            <person name="Pati A."/>
            <person name="Goodwin L."/>
            <person name="Peters L."/>
            <person name="Pitluck S."/>
            <person name="Woyke T."/>
            <person name="Kerfeld C."/>
        </authorList>
    </citation>
    <scope>NUCLEOTIDE SEQUENCE [LARGE SCALE GENOMIC DNA]</scope>
    <source>
        <strain evidence="1 2">PCC 9333</strain>
    </source>
</reference>
<dbReference type="HOGENOM" id="CLU_151356_1_0_3"/>
<protein>
    <submittedName>
        <fullName evidence="1">Uncharacterized protein</fullName>
    </submittedName>
</protein>
<proteinExistence type="predicted"/>
<dbReference type="KEGG" id="cep:Cri9333_3231"/>
<dbReference type="RefSeq" id="WP_015204170.1">
    <property type="nucleotide sequence ID" value="NC_019753.1"/>
</dbReference>
<evidence type="ECO:0000313" key="1">
    <source>
        <dbReference type="EMBL" id="AFZ14064.1"/>
    </source>
</evidence>